<evidence type="ECO:0000313" key="2">
    <source>
        <dbReference type="EMBL" id="XCH30532.1"/>
    </source>
</evidence>
<evidence type="ECO:0000256" key="1">
    <source>
        <dbReference type="SAM" id="MobiDB-lite"/>
    </source>
</evidence>
<accession>A0AAU8G1G8</accession>
<protein>
    <submittedName>
        <fullName evidence="2">Uncharacterized protein</fullName>
    </submittedName>
</protein>
<organism evidence="2">
    <name type="scientific">Cellulosimicrobium sp. ES-005</name>
    <dbReference type="NCBI Taxonomy" id="3163031"/>
    <lineage>
        <taxon>Bacteria</taxon>
        <taxon>Bacillati</taxon>
        <taxon>Actinomycetota</taxon>
        <taxon>Actinomycetes</taxon>
        <taxon>Micrococcales</taxon>
        <taxon>Promicromonosporaceae</taxon>
        <taxon>Cellulosimicrobium</taxon>
    </lineage>
</organism>
<dbReference type="AlphaFoldDB" id="A0AAU8G1G8"/>
<name>A0AAU8G1G8_9MICO</name>
<dbReference type="RefSeq" id="WP_353708426.1">
    <property type="nucleotide sequence ID" value="NZ_CP159290.1"/>
</dbReference>
<proteinExistence type="predicted"/>
<dbReference type="EMBL" id="CP159290">
    <property type="protein sequence ID" value="XCH30532.1"/>
    <property type="molecule type" value="Genomic_DNA"/>
</dbReference>
<feature type="region of interest" description="Disordered" evidence="1">
    <location>
        <begin position="1"/>
        <end position="21"/>
    </location>
</feature>
<gene>
    <name evidence="2" type="ORF">ABRQ22_02230</name>
</gene>
<sequence>MLSWRGASDPEAPGAGAREASDALLTETVVADRGDPGATREVLLPLTSDGVAVQGVNAVAQDWAVGTPRGEVPVRGAARVVSVPTFDGGASTQSVVLALDCAGPLDEGAWQRLLADVRVGLVAPVEEPGVWLS</sequence>
<reference evidence="2" key="1">
    <citation type="submission" date="2024-06" db="EMBL/GenBank/DDBJ databases">
        <title>Complete genome sequence of the cellulolytic actinobacterium, Cellulosimicrobium ES-005.</title>
        <authorList>
            <person name="Matthews C.T."/>
            <person name="Underwood K.D."/>
            <person name="Ghanchi K.M."/>
            <person name="Fields S.D."/>
            <person name="Gardner S.G."/>
        </authorList>
    </citation>
    <scope>NUCLEOTIDE SEQUENCE</scope>
    <source>
        <strain evidence="2">ES-005</strain>
    </source>
</reference>